<dbReference type="AlphaFoldDB" id="A0A0N8GF42"/>
<dbReference type="PANTHER" id="PTHR43716">
    <property type="entry name" value="D-2-HYDROXYGLUTARATE DEHYDROGENASE, MITOCHONDRIAL"/>
    <property type="match status" value="1"/>
</dbReference>
<reference evidence="7 8" key="2">
    <citation type="submission" date="2015-10" db="EMBL/GenBank/DDBJ databases">
        <title>Draft Genome Sequence of Prosthecomicrobium hirschii ATCC 27832.</title>
        <authorList>
            <person name="Daniel J."/>
            <person name="Givan S.A."/>
            <person name="Brun Y.V."/>
            <person name="Brown P.J."/>
        </authorList>
    </citation>
    <scope>NUCLEOTIDE SEQUENCE [LARGE SCALE GENOMIC DNA]</scope>
    <source>
        <strain evidence="7 8">16</strain>
    </source>
</reference>
<keyword evidence="5" id="KW-0560">Oxidoreductase</keyword>
<sequence>MRGTMTTRHPAIDDLLGRLGVAGLIVDPADCARYAADLSGEPGAVPVAVLRPADTDAVADALRICRRHGLPIVPQGGRTGLSGGAVCLEGNAVLSLERMSGVIAVDPDAMTMCVWAGTPLQTVQERARAVGLDYPVDIGSRGSATIGGTIATNAGGIRVVRHGMTRQHILGLEVVLPDGTVLDGLGELLKDNAGYDLKHLFIGSEGTLGIVTRAILRLVPATVRTNTALLGLAGFDTALSLLTSARRHFGADLVAFEGMWPSYWDFVCGEARLARSPLAGRHGIYALVETAHDRSDGEAAFEGWLGEQLQAGRVEDGVIAQSLAETRAIWSVREAVGDVDPALGPHVNFDLGIAPRLLGRFVEACDAALGRLGVRRSLHLGHIGDGNLHLLVATGHEQPCSAHAIETAVYGLVEEWSGTVTAEHGVGTIKRQWLARCRTENQLAAMRQLKGLFDPDGLLNPGKVV</sequence>
<evidence type="ECO:0000256" key="2">
    <source>
        <dbReference type="ARBA" id="ARBA00008000"/>
    </source>
</evidence>
<evidence type="ECO:0000313" key="8">
    <source>
        <dbReference type="Proteomes" id="UP000048984"/>
    </source>
</evidence>
<dbReference type="InterPro" id="IPR051264">
    <property type="entry name" value="FAD-oxidored/transferase_4"/>
</dbReference>
<keyword evidence="8" id="KW-1185">Reference proteome</keyword>
<dbReference type="InterPro" id="IPR016164">
    <property type="entry name" value="FAD-linked_Oxase-like_C"/>
</dbReference>
<dbReference type="GO" id="GO:0016491">
    <property type="term" value="F:oxidoreductase activity"/>
    <property type="evidence" value="ECO:0007669"/>
    <property type="project" value="UniProtKB-KW"/>
</dbReference>
<dbReference type="InterPro" id="IPR006094">
    <property type="entry name" value="Oxid_FAD_bind_N"/>
</dbReference>
<proteinExistence type="inferred from homology"/>
<evidence type="ECO:0000256" key="4">
    <source>
        <dbReference type="ARBA" id="ARBA00022827"/>
    </source>
</evidence>
<dbReference type="GO" id="GO:0022904">
    <property type="term" value="P:respiratory electron transport chain"/>
    <property type="evidence" value="ECO:0007669"/>
    <property type="project" value="TreeGrafter"/>
</dbReference>
<evidence type="ECO:0000256" key="3">
    <source>
        <dbReference type="ARBA" id="ARBA00022630"/>
    </source>
</evidence>
<organism evidence="7 8">
    <name type="scientific">Prosthecodimorpha hirschii</name>
    <dbReference type="NCBI Taxonomy" id="665126"/>
    <lineage>
        <taxon>Bacteria</taxon>
        <taxon>Pseudomonadati</taxon>
        <taxon>Pseudomonadota</taxon>
        <taxon>Alphaproteobacteria</taxon>
        <taxon>Hyphomicrobiales</taxon>
        <taxon>Ancalomicrobiaceae</taxon>
        <taxon>Prosthecodimorpha</taxon>
    </lineage>
</organism>
<keyword evidence="3" id="KW-0285">Flavoprotein</keyword>
<evidence type="ECO:0000313" key="7">
    <source>
        <dbReference type="EMBL" id="KPL53273.1"/>
    </source>
</evidence>
<dbReference type="InterPro" id="IPR004113">
    <property type="entry name" value="FAD-bd_oxidored_4_C"/>
</dbReference>
<dbReference type="InterPro" id="IPR036318">
    <property type="entry name" value="FAD-bd_PCMH-like_sf"/>
</dbReference>
<accession>A0A0N8GF42</accession>
<dbReference type="GO" id="GO:0071949">
    <property type="term" value="F:FAD binding"/>
    <property type="evidence" value="ECO:0007669"/>
    <property type="project" value="InterPro"/>
</dbReference>
<dbReference type="PROSITE" id="PS51387">
    <property type="entry name" value="FAD_PCMH"/>
    <property type="match status" value="1"/>
</dbReference>
<comment type="similarity">
    <text evidence="2">Belongs to the FAD-binding oxidoreductase/transferase type 4 family.</text>
</comment>
<dbReference type="FunFam" id="1.10.45.10:FF:000001">
    <property type="entry name" value="D-lactate dehydrogenase mitochondrial"/>
    <property type="match status" value="1"/>
</dbReference>
<dbReference type="STRING" id="665126.ABB55_14515"/>
<dbReference type="Gene3D" id="3.30.70.2740">
    <property type="match status" value="1"/>
</dbReference>
<gene>
    <name evidence="7" type="ORF">ABB55_14515</name>
</gene>
<dbReference type="EMBL" id="LJYW01000001">
    <property type="protein sequence ID" value="KPL53273.1"/>
    <property type="molecule type" value="Genomic_DNA"/>
</dbReference>
<name>A0A0N8GF42_9HYPH</name>
<dbReference type="InterPro" id="IPR016166">
    <property type="entry name" value="FAD-bd_PCMH"/>
</dbReference>
<dbReference type="InterPro" id="IPR016169">
    <property type="entry name" value="FAD-bd_PCMH_sub2"/>
</dbReference>
<dbReference type="Pfam" id="PF01565">
    <property type="entry name" value="FAD_binding_4"/>
    <property type="match status" value="1"/>
</dbReference>
<dbReference type="SUPFAM" id="SSF56176">
    <property type="entry name" value="FAD-binding/transporter-associated domain-like"/>
    <property type="match status" value="1"/>
</dbReference>
<comment type="cofactor">
    <cofactor evidence="1">
        <name>FAD</name>
        <dbReference type="ChEBI" id="CHEBI:57692"/>
    </cofactor>
</comment>
<keyword evidence="4" id="KW-0274">FAD</keyword>
<feature type="domain" description="FAD-binding PCMH-type" evidence="6">
    <location>
        <begin position="42"/>
        <end position="221"/>
    </location>
</feature>
<dbReference type="Gene3D" id="3.30.70.2190">
    <property type="match status" value="1"/>
</dbReference>
<dbReference type="SUPFAM" id="SSF55103">
    <property type="entry name" value="FAD-linked oxidases, C-terminal domain"/>
    <property type="match status" value="1"/>
</dbReference>
<dbReference type="Pfam" id="PF02913">
    <property type="entry name" value="FAD-oxidase_C"/>
    <property type="match status" value="1"/>
</dbReference>
<protein>
    <submittedName>
        <fullName evidence="7">Oxidoreductase</fullName>
    </submittedName>
</protein>
<evidence type="ECO:0000256" key="1">
    <source>
        <dbReference type="ARBA" id="ARBA00001974"/>
    </source>
</evidence>
<evidence type="ECO:0000259" key="6">
    <source>
        <dbReference type="PROSITE" id="PS51387"/>
    </source>
</evidence>
<dbReference type="Proteomes" id="UP000048984">
    <property type="component" value="Unassembled WGS sequence"/>
</dbReference>
<reference evidence="7 8" key="1">
    <citation type="submission" date="2015-09" db="EMBL/GenBank/DDBJ databases">
        <authorList>
            <consortium name="Swine Surveillance"/>
        </authorList>
    </citation>
    <scope>NUCLEOTIDE SEQUENCE [LARGE SCALE GENOMIC DNA]</scope>
    <source>
        <strain evidence="7 8">16</strain>
    </source>
</reference>
<dbReference type="Gene3D" id="1.10.45.10">
    <property type="entry name" value="Vanillyl-alcohol Oxidase, Chain A, domain 4"/>
    <property type="match status" value="1"/>
</dbReference>
<evidence type="ECO:0000256" key="5">
    <source>
        <dbReference type="ARBA" id="ARBA00023002"/>
    </source>
</evidence>
<dbReference type="Gene3D" id="3.30.465.10">
    <property type="match status" value="1"/>
</dbReference>
<dbReference type="PANTHER" id="PTHR43716:SF1">
    <property type="entry name" value="D-2-HYDROXYGLUTARATE DEHYDROGENASE, MITOCHONDRIAL"/>
    <property type="match status" value="1"/>
</dbReference>
<comment type="caution">
    <text evidence="7">The sequence shown here is derived from an EMBL/GenBank/DDBJ whole genome shotgun (WGS) entry which is preliminary data.</text>
</comment>
<dbReference type="InterPro" id="IPR016171">
    <property type="entry name" value="Vanillyl_alc_oxidase_C-sub2"/>
</dbReference>